<feature type="transmembrane region" description="Helical" evidence="12">
    <location>
        <begin position="51"/>
        <end position="72"/>
    </location>
</feature>
<gene>
    <name evidence="14" type="ORF">VNI00_000488</name>
</gene>
<evidence type="ECO:0000256" key="13">
    <source>
        <dbReference type="SAM" id="SignalP"/>
    </source>
</evidence>
<sequence length="203" mass="22756">MTSLTNLTFKSSLILITALSLSIALTPPNGPPKSLPPRPPLTRKTIFTTQMREWFLTLYAINLLPIMLKLYWLASFNEVVHIFLTNSDHLDPLLIIGTIIAVSGTTFRYLSFRYLGEAFTFEFVPVGQRAKDPKASAKLITHGTYAIIRHPAYTGRLIAHFGYITVPNMDSESSELAGGEGVGVYLDVHLHWIDVFGIYKDER</sequence>
<feature type="transmembrane region" description="Helical" evidence="12">
    <location>
        <begin position="92"/>
        <end position="110"/>
    </location>
</feature>
<keyword evidence="11" id="KW-1208">Phospholipid metabolism</keyword>
<name>A0AAW0E5K9_9AGAR</name>
<evidence type="ECO:0000256" key="10">
    <source>
        <dbReference type="ARBA" id="ARBA00023209"/>
    </source>
</evidence>
<evidence type="ECO:0008006" key="16">
    <source>
        <dbReference type="Google" id="ProtNLM"/>
    </source>
</evidence>
<proteinExistence type="predicted"/>
<dbReference type="AlphaFoldDB" id="A0AAW0E5K9"/>
<evidence type="ECO:0000256" key="8">
    <source>
        <dbReference type="ARBA" id="ARBA00023098"/>
    </source>
</evidence>
<reference evidence="14 15" key="1">
    <citation type="submission" date="2024-01" db="EMBL/GenBank/DDBJ databases">
        <title>A draft genome for a cacao thread blight-causing isolate of Paramarasmius palmivorus.</title>
        <authorList>
            <person name="Baruah I.K."/>
            <person name="Bukari Y."/>
            <person name="Amoako-Attah I."/>
            <person name="Meinhardt L.W."/>
            <person name="Bailey B.A."/>
            <person name="Cohen S.P."/>
        </authorList>
    </citation>
    <scope>NUCLEOTIDE SEQUENCE [LARGE SCALE GENOMIC DNA]</scope>
    <source>
        <strain evidence="14 15">GH-12</strain>
    </source>
</reference>
<dbReference type="GO" id="GO:0008654">
    <property type="term" value="P:phospholipid biosynthetic process"/>
    <property type="evidence" value="ECO:0007669"/>
    <property type="project" value="UniProtKB-KW"/>
</dbReference>
<keyword evidence="9 12" id="KW-0472">Membrane</keyword>
<keyword evidence="8" id="KW-0443">Lipid metabolism</keyword>
<evidence type="ECO:0000256" key="6">
    <source>
        <dbReference type="ARBA" id="ARBA00022824"/>
    </source>
</evidence>
<keyword evidence="15" id="KW-1185">Reference proteome</keyword>
<keyword evidence="4" id="KW-0949">S-adenosyl-L-methionine</keyword>
<keyword evidence="13" id="KW-0732">Signal</keyword>
<dbReference type="Gene3D" id="1.20.120.1630">
    <property type="match status" value="1"/>
</dbReference>
<protein>
    <recommendedName>
        <fullName evidence="16">Protein-S-isoprenylcysteine O-methyltransferase</fullName>
    </recommendedName>
</protein>
<dbReference type="EMBL" id="JAYKXP010000002">
    <property type="protein sequence ID" value="KAK7060756.1"/>
    <property type="molecule type" value="Genomic_DNA"/>
</dbReference>
<organism evidence="14 15">
    <name type="scientific">Paramarasmius palmivorus</name>
    <dbReference type="NCBI Taxonomy" id="297713"/>
    <lineage>
        <taxon>Eukaryota</taxon>
        <taxon>Fungi</taxon>
        <taxon>Dikarya</taxon>
        <taxon>Basidiomycota</taxon>
        <taxon>Agaricomycotina</taxon>
        <taxon>Agaricomycetes</taxon>
        <taxon>Agaricomycetidae</taxon>
        <taxon>Agaricales</taxon>
        <taxon>Marasmiineae</taxon>
        <taxon>Marasmiaceae</taxon>
        <taxon>Paramarasmius</taxon>
    </lineage>
</organism>
<keyword evidence="2" id="KW-0444">Lipid biosynthesis</keyword>
<evidence type="ECO:0000313" key="14">
    <source>
        <dbReference type="EMBL" id="KAK7060756.1"/>
    </source>
</evidence>
<dbReference type="GO" id="GO:0032259">
    <property type="term" value="P:methylation"/>
    <property type="evidence" value="ECO:0007669"/>
    <property type="project" value="UniProtKB-KW"/>
</dbReference>
<feature type="chain" id="PRO_5043945492" description="Protein-S-isoprenylcysteine O-methyltransferase" evidence="13">
    <location>
        <begin position="25"/>
        <end position="203"/>
    </location>
</feature>
<evidence type="ECO:0000313" key="15">
    <source>
        <dbReference type="Proteomes" id="UP001383192"/>
    </source>
</evidence>
<feature type="signal peptide" evidence="13">
    <location>
        <begin position="1"/>
        <end position="24"/>
    </location>
</feature>
<keyword evidence="5 12" id="KW-0812">Transmembrane</keyword>
<evidence type="ECO:0000256" key="3">
    <source>
        <dbReference type="ARBA" id="ARBA00022603"/>
    </source>
</evidence>
<evidence type="ECO:0000256" key="2">
    <source>
        <dbReference type="ARBA" id="ARBA00022516"/>
    </source>
</evidence>
<dbReference type="Proteomes" id="UP001383192">
    <property type="component" value="Unassembled WGS sequence"/>
</dbReference>
<keyword evidence="3" id="KW-0489">Methyltransferase</keyword>
<evidence type="ECO:0000256" key="9">
    <source>
        <dbReference type="ARBA" id="ARBA00023136"/>
    </source>
</evidence>
<evidence type="ECO:0000256" key="5">
    <source>
        <dbReference type="ARBA" id="ARBA00022692"/>
    </source>
</evidence>
<evidence type="ECO:0000256" key="11">
    <source>
        <dbReference type="ARBA" id="ARBA00023264"/>
    </source>
</evidence>
<evidence type="ECO:0000256" key="1">
    <source>
        <dbReference type="ARBA" id="ARBA00004127"/>
    </source>
</evidence>
<evidence type="ECO:0000256" key="7">
    <source>
        <dbReference type="ARBA" id="ARBA00022989"/>
    </source>
</evidence>
<evidence type="ECO:0000256" key="12">
    <source>
        <dbReference type="SAM" id="Phobius"/>
    </source>
</evidence>
<comment type="caution">
    <text evidence="14">The sequence shown here is derived from an EMBL/GenBank/DDBJ whole genome shotgun (WGS) entry which is preliminary data.</text>
</comment>
<keyword evidence="10" id="KW-0594">Phospholipid biosynthesis</keyword>
<evidence type="ECO:0000256" key="4">
    <source>
        <dbReference type="ARBA" id="ARBA00022691"/>
    </source>
</evidence>
<keyword evidence="7 12" id="KW-1133">Transmembrane helix</keyword>
<comment type="subcellular location">
    <subcellularLocation>
        <location evidence="1">Endomembrane system</location>
        <topology evidence="1">Multi-pass membrane protein</topology>
    </subcellularLocation>
</comment>
<dbReference type="GO" id="GO:0012505">
    <property type="term" value="C:endomembrane system"/>
    <property type="evidence" value="ECO:0007669"/>
    <property type="project" value="UniProtKB-SubCell"/>
</dbReference>
<keyword evidence="3" id="KW-0808">Transferase</keyword>
<dbReference type="GO" id="GO:0008168">
    <property type="term" value="F:methyltransferase activity"/>
    <property type="evidence" value="ECO:0007669"/>
    <property type="project" value="UniProtKB-KW"/>
</dbReference>
<dbReference type="InterPro" id="IPR007318">
    <property type="entry name" value="Phopholipid_MeTrfase"/>
</dbReference>
<dbReference type="Pfam" id="PF04191">
    <property type="entry name" value="PEMT"/>
    <property type="match status" value="1"/>
</dbReference>
<accession>A0AAW0E5K9</accession>
<keyword evidence="6" id="KW-0256">Endoplasmic reticulum</keyword>